<evidence type="ECO:0000256" key="4">
    <source>
        <dbReference type="ARBA" id="ARBA00022989"/>
    </source>
</evidence>
<evidence type="ECO:0000256" key="3">
    <source>
        <dbReference type="ARBA" id="ARBA00022692"/>
    </source>
</evidence>
<dbReference type="Pfam" id="PF10271">
    <property type="entry name" value="Tmp39"/>
    <property type="match status" value="1"/>
</dbReference>
<comment type="subcellular location">
    <subcellularLocation>
        <location evidence="1">Membrane</location>
        <topology evidence="1">Multi-pass membrane protein</topology>
    </subcellularLocation>
</comment>
<keyword evidence="4" id="KW-1133">Transmembrane helix</keyword>
<dbReference type="WBParaSite" id="PgE351_g001_t04">
    <property type="protein sequence ID" value="PgE351_g001_t04"/>
    <property type="gene ID" value="PgE351_g001"/>
</dbReference>
<dbReference type="GO" id="GO:0016020">
    <property type="term" value="C:membrane"/>
    <property type="evidence" value="ECO:0007669"/>
    <property type="project" value="UniProtKB-SubCell"/>
</dbReference>
<dbReference type="AlphaFoldDB" id="A0A915A396"/>
<keyword evidence="6" id="KW-1185">Reference proteome</keyword>
<reference evidence="7" key="1">
    <citation type="submission" date="2022-11" db="UniProtKB">
        <authorList>
            <consortium name="WormBaseParasite"/>
        </authorList>
    </citation>
    <scope>IDENTIFICATION</scope>
</reference>
<keyword evidence="5" id="KW-0472">Membrane</keyword>
<protein>
    <submittedName>
        <fullName evidence="7">Transmembrane protein 39A</fullName>
    </submittedName>
</protein>
<name>A0A915A396_PARUN</name>
<dbReference type="InterPro" id="IPR019397">
    <property type="entry name" value="Uncharacterised_TMEM39"/>
</dbReference>
<accession>A0A915A396</accession>
<evidence type="ECO:0000313" key="7">
    <source>
        <dbReference type="WBParaSite" id="PgE351_g001_t04"/>
    </source>
</evidence>
<keyword evidence="3" id="KW-0812">Transmembrane</keyword>
<sequence length="79" mass="8949">MQMKSYGCYFQKFHLINPYLLSCVGLLLGLRVTKCFWNTISELASSASQGASGTQLLIWRVVEWAFVKTPMFTMVATSF</sequence>
<dbReference type="Proteomes" id="UP000887569">
    <property type="component" value="Unplaced"/>
</dbReference>
<comment type="similarity">
    <text evidence="2">Belongs to the TMEM39 family.</text>
</comment>
<proteinExistence type="inferred from homology"/>
<organism evidence="6 7">
    <name type="scientific">Parascaris univalens</name>
    <name type="common">Nematode worm</name>
    <dbReference type="NCBI Taxonomy" id="6257"/>
    <lineage>
        <taxon>Eukaryota</taxon>
        <taxon>Metazoa</taxon>
        <taxon>Ecdysozoa</taxon>
        <taxon>Nematoda</taxon>
        <taxon>Chromadorea</taxon>
        <taxon>Rhabditida</taxon>
        <taxon>Spirurina</taxon>
        <taxon>Ascaridomorpha</taxon>
        <taxon>Ascaridoidea</taxon>
        <taxon>Ascarididae</taxon>
        <taxon>Parascaris</taxon>
    </lineage>
</organism>
<evidence type="ECO:0000313" key="6">
    <source>
        <dbReference type="Proteomes" id="UP000887569"/>
    </source>
</evidence>
<evidence type="ECO:0000256" key="2">
    <source>
        <dbReference type="ARBA" id="ARBA00010737"/>
    </source>
</evidence>
<evidence type="ECO:0000256" key="1">
    <source>
        <dbReference type="ARBA" id="ARBA00004141"/>
    </source>
</evidence>
<evidence type="ECO:0000256" key="5">
    <source>
        <dbReference type="ARBA" id="ARBA00023136"/>
    </source>
</evidence>